<feature type="domain" description="Putative restriction endonuclease" evidence="1">
    <location>
        <begin position="75"/>
        <end position="231"/>
    </location>
</feature>
<evidence type="ECO:0000259" key="1">
    <source>
        <dbReference type="Pfam" id="PF05685"/>
    </source>
</evidence>
<dbReference type="SUPFAM" id="SSF52980">
    <property type="entry name" value="Restriction endonuclease-like"/>
    <property type="match status" value="1"/>
</dbReference>
<sequence>MITQLAPHAADFGTSPMERAWPREAVCSVPRVPGHIIEAAGSERRRDVARAQEGSPPVDPRHFELLEAARRALPEGFKTELSGDIIVMQASPSAMHQLNLSKVRQQFDAHVPPGYIDSGNTDLESPQTAKVRNPDLTYLPEEAMATTESSVPAELALIAVEIVSPSNPENDWVGKLRDYPLMGIPLYLIVDARQKVVTLFNEPENGRYRLREDAAFGETVHIPEPFGFALDTGVFRPY</sequence>
<evidence type="ECO:0000313" key="3">
    <source>
        <dbReference type="Proteomes" id="UP001596083"/>
    </source>
</evidence>
<dbReference type="CDD" id="cd06260">
    <property type="entry name" value="DUF820-like"/>
    <property type="match status" value="1"/>
</dbReference>
<keyword evidence="2" id="KW-0378">Hydrolase</keyword>
<dbReference type="EMBL" id="JBHSPB010000004">
    <property type="protein sequence ID" value="MFC5720145.1"/>
    <property type="molecule type" value="Genomic_DNA"/>
</dbReference>
<keyword evidence="2" id="KW-0540">Nuclease</keyword>
<dbReference type="PANTHER" id="PTHR35400:SF3">
    <property type="entry name" value="SLL1072 PROTEIN"/>
    <property type="match status" value="1"/>
</dbReference>
<proteinExistence type="predicted"/>
<dbReference type="PANTHER" id="PTHR35400">
    <property type="entry name" value="SLR1083 PROTEIN"/>
    <property type="match status" value="1"/>
</dbReference>
<comment type="caution">
    <text evidence="2">The sequence shown here is derived from an EMBL/GenBank/DDBJ whole genome shotgun (WGS) entry which is preliminary data.</text>
</comment>
<dbReference type="InterPro" id="IPR008538">
    <property type="entry name" value="Uma2"/>
</dbReference>
<dbReference type="RefSeq" id="WP_390315251.1">
    <property type="nucleotide sequence ID" value="NZ_JBHSPB010000004.1"/>
</dbReference>
<name>A0ABW0Z0G7_9ACTN</name>
<keyword evidence="2" id="KW-0255">Endonuclease</keyword>
<dbReference type="GO" id="GO:0004519">
    <property type="term" value="F:endonuclease activity"/>
    <property type="evidence" value="ECO:0007669"/>
    <property type="project" value="UniProtKB-KW"/>
</dbReference>
<keyword evidence="3" id="KW-1185">Reference proteome</keyword>
<gene>
    <name evidence="2" type="ORF">ACFP1Z_08190</name>
</gene>
<dbReference type="InterPro" id="IPR011335">
    <property type="entry name" value="Restrct_endonuc-II-like"/>
</dbReference>
<dbReference type="Proteomes" id="UP001596083">
    <property type="component" value="Unassembled WGS sequence"/>
</dbReference>
<evidence type="ECO:0000313" key="2">
    <source>
        <dbReference type="EMBL" id="MFC5720145.1"/>
    </source>
</evidence>
<dbReference type="Pfam" id="PF05685">
    <property type="entry name" value="Uma2"/>
    <property type="match status" value="1"/>
</dbReference>
<dbReference type="InterPro" id="IPR012296">
    <property type="entry name" value="Nuclease_put_TT1808"/>
</dbReference>
<protein>
    <submittedName>
        <fullName evidence="2">Uma2 family endonuclease</fullName>
    </submittedName>
</protein>
<reference evidence="3" key="1">
    <citation type="journal article" date="2019" name="Int. J. Syst. Evol. Microbiol.">
        <title>The Global Catalogue of Microorganisms (GCM) 10K type strain sequencing project: providing services to taxonomists for standard genome sequencing and annotation.</title>
        <authorList>
            <consortium name="The Broad Institute Genomics Platform"/>
            <consortium name="The Broad Institute Genome Sequencing Center for Infectious Disease"/>
            <person name="Wu L."/>
            <person name="Ma J."/>
        </authorList>
    </citation>
    <scope>NUCLEOTIDE SEQUENCE [LARGE SCALE GENOMIC DNA]</scope>
    <source>
        <strain evidence="3">CGMCC 4.7304</strain>
    </source>
</reference>
<accession>A0ABW0Z0G7</accession>
<dbReference type="Gene3D" id="3.90.1570.10">
    <property type="entry name" value="tt1808, chain A"/>
    <property type="match status" value="1"/>
</dbReference>
<organism evidence="2 3">
    <name type="scientific">Streptomyces gamaensis</name>
    <dbReference type="NCBI Taxonomy" id="1763542"/>
    <lineage>
        <taxon>Bacteria</taxon>
        <taxon>Bacillati</taxon>
        <taxon>Actinomycetota</taxon>
        <taxon>Actinomycetes</taxon>
        <taxon>Kitasatosporales</taxon>
        <taxon>Streptomycetaceae</taxon>
        <taxon>Streptomyces</taxon>
    </lineage>
</organism>